<dbReference type="GeneID" id="64706512"/>
<dbReference type="OrthoDB" id="2684554at2759"/>
<dbReference type="EMBL" id="JABBWM010000067">
    <property type="protein sequence ID" value="KAG2096981.1"/>
    <property type="molecule type" value="Genomic_DNA"/>
</dbReference>
<proteinExistence type="predicted"/>
<evidence type="ECO:0000313" key="1">
    <source>
        <dbReference type="EMBL" id="KAG2096981.1"/>
    </source>
</evidence>
<name>A0A9P7EYC6_9AGAM</name>
<dbReference type="Proteomes" id="UP000823399">
    <property type="component" value="Unassembled WGS sequence"/>
</dbReference>
<dbReference type="RefSeq" id="XP_041288377.1">
    <property type="nucleotide sequence ID" value="XM_041444253.1"/>
</dbReference>
<comment type="caution">
    <text evidence="1">The sequence shown here is derived from an EMBL/GenBank/DDBJ whole genome shotgun (WGS) entry which is preliminary data.</text>
</comment>
<reference evidence="1" key="1">
    <citation type="journal article" date="2020" name="New Phytol.">
        <title>Comparative genomics reveals dynamic genome evolution in host specialist ectomycorrhizal fungi.</title>
        <authorList>
            <person name="Lofgren L.A."/>
            <person name="Nguyen N.H."/>
            <person name="Vilgalys R."/>
            <person name="Ruytinx J."/>
            <person name="Liao H.L."/>
            <person name="Branco S."/>
            <person name="Kuo A."/>
            <person name="LaButti K."/>
            <person name="Lipzen A."/>
            <person name="Andreopoulos W."/>
            <person name="Pangilinan J."/>
            <person name="Riley R."/>
            <person name="Hundley H."/>
            <person name="Na H."/>
            <person name="Barry K."/>
            <person name="Grigoriev I.V."/>
            <person name="Stajich J.E."/>
            <person name="Kennedy P.G."/>
        </authorList>
    </citation>
    <scope>NUCLEOTIDE SEQUENCE</scope>
    <source>
        <strain evidence="1">FC423</strain>
    </source>
</reference>
<sequence>MCGNSVTLSLHSSPVLSVEIRASFEFGRTLGGGEVIGELQMSWDELLDYGDEPFDLSFPPMRGVHSSIKLKAAIVHACDGQDDELFDSLIDCEIARDRDAGHAQLAVYMTSENISDLNDTVEHFQLVLDQCPSVRGRIHVLKTNIQTPTIFLS</sequence>
<dbReference type="AlphaFoldDB" id="A0A9P7EYC6"/>
<evidence type="ECO:0000313" key="2">
    <source>
        <dbReference type="Proteomes" id="UP000823399"/>
    </source>
</evidence>
<organism evidence="1 2">
    <name type="scientific">Suillus discolor</name>
    <dbReference type="NCBI Taxonomy" id="1912936"/>
    <lineage>
        <taxon>Eukaryota</taxon>
        <taxon>Fungi</taxon>
        <taxon>Dikarya</taxon>
        <taxon>Basidiomycota</taxon>
        <taxon>Agaricomycotina</taxon>
        <taxon>Agaricomycetes</taxon>
        <taxon>Agaricomycetidae</taxon>
        <taxon>Boletales</taxon>
        <taxon>Suillineae</taxon>
        <taxon>Suillaceae</taxon>
        <taxon>Suillus</taxon>
    </lineage>
</organism>
<gene>
    <name evidence="1" type="ORF">F5147DRAFT_839845</name>
</gene>
<keyword evidence="2" id="KW-1185">Reference proteome</keyword>
<protein>
    <submittedName>
        <fullName evidence="1">Uncharacterized protein</fullName>
    </submittedName>
</protein>
<accession>A0A9P7EYC6</accession>